<organism evidence="1 2">
    <name type="scientific">Aneurinibacillus thermoaerophilus</name>
    <dbReference type="NCBI Taxonomy" id="143495"/>
    <lineage>
        <taxon>Bacteria</taxon>
        <taxon>Bacillati</taxon>
        <taxon>Bacillota</taxon>
        <taxon>Bacilli</taxon>
        <taxon>Bacillales</taxon>
        <taxon>Paenibacillaceae</taxon>
        <taxon>Aneurinibacillus group</taxon>
        <taxon>Aneurinibacillus</taxon>
    </lineage>
</organism>
<accession>A0ABX8Y7S5</accession>
<dbReference type="EMBL" id="CP080764">
    <property type="protein sequence ID" value="QYY41465.1"/>
    <property type="molecule type" value="Genomic_DNA"/>
</dbReference>
<sequence length="130" mass="14369">MADLNNYERLLCHSMTVYDLQGAAEDAFTGGKSESREWVPIAQHIPCRVGGSPAQIQQLTGRQVSAQDFLLHTLYAGLKPGMRVKIEQPEFADDLYEVGKPVPVYGAESLHHYEVVIRLIDAVTGGEDEI</sequence>
<protein>
    <submittedName>
        <fullName evidence="1">Uncharacterized protein</fullName>
    </submittedName>
</protein>
<keyword evidence="2" id="KW-1185">Reference proteome</keyword>
<name>A0ABX8Y7S5_ANETH</name>
<reference evidence="1 2" key="1">
    <citation type="submission" date="2021-08" db="EMBL/GenBank/DDBJ databases">
        <title>Complete genome sequence of the strain Aneurinibacillus thermoaerophilus CCM 8960.</title>
        <authorList>
            <person name="Musilova J."/>
            <person name="Kourilova X."/>
            <person name="Pernicova I."/>
            <person name="Bezdicek M."/>
            <person name="Lengerova M."/>
            <person name="Obruca S."/>
            <person name="Sedlar K."/>
        </authorList>
    </citation>
    <scope>NUCLEOTIDE SEQUENCE [LARGE SCALE GENOMIC DNA]</scope>
    <source>
        <strain evidence="1 2">CCM 8960</strain>
    </source>
</reference>
<dbReference type="GeneID" id="97141895"/>
<evidence type="ECO:0000313" key="2">
    <source>
        <dbReference type="Proteomes" id="UP000826616"/>
    </source>
</evidence>
<dbReference type="RefSeq" id="WP_057898508.1">
    <property type="nucleotide sequence ID" value="NZ_CP080764.1"/>
</dbReference>
<gene>
    <name evidence="1" type="ORF">K3F53_10985</name>
</gene>
<proteinExistence type="predicted"/>
<dbReference type="Proteomes" id="UP000826616">
    <property type="component" value="Chromosome"/>
</dbReference>
<evidence type="ECO:0000313" key="1">
    <source>
        <dbReference type="EMBL" id="QYY41465.1"/>
    </source>
</evidence>